<dbReference type="GO" id="GO:0003684">
    <property type="term" value="F:damaged DNA binding"/>
    <property type="evidence" value="ECO:0007669"/>
    <property type="project" value="InterPro"/>
</dbReference>
<dbReference type="NCBIfam" id="NF002677">
    <property type="entry name" value="PRK02406.1"/>
    <property type="match status" value="1"/>
</dbReference>
<evidence type="ECO:0000256" key="15">
    <source>
        <dbReference type="ARBA" id="ARBA00049244"/>
    </source>
</evidence>
<evidence type="ECO:0000256" key="10">
    <source>
        <dbReference type="ARBA" id="ARBA00022763"/>
    </source>
</evidence>
<comment type="catalytic activity">
    <reaction evidence="15 16">
        <text>DNA(n) + a 2'-deoxyribonucleoside 5'-triphosphate = DNA(n+1) + diphosphate</text>
        <dbReference type="Rhea" id="RHEA:22508"/>
        <dbReference type="Rhea" id="RHEA-COMP:17339"/>
        <dbReference type="Rhea" id="RHEA-COMP:17340"/>
        <dbReference type="ChEBI" id="CHEBI:33019"/>
        <dbReference type="ChEBI" id="CHEBI:61560"/>
        <dbReference type="ChEBI" id="CHEBI:173112"/>
        <dbReference type="EC" id="2.7.7.7"/>
    </reaction>
</comment>
<dbReference type="PANTHER" id="PTHR11076:SF33">
    <property type="entry name" value="DNA POLYMERASE KAPPA"/>
    <property type="match status" value="1"/>
</dbReference>
<evidence type="ECO:0000256" key="9">
    <source>
        <dbReference type="ARBA" id="ARBA00022723"/>
    </source>
</evidence>
<dbReference type="InterPro" id="IPR017961">
    <property type="entry name" value="DNA_pol_Y-fam_little_finger"/>
</dbReference>
<dbReference type="EMBL" id="JACXWD010000071">
    <property type="protein sequence ID" value="MBD3869277.1"/>
    <property type="molecule type" value="Genomic_DNA"/>
</dbReference>
<evidence type="ECO:0000313" key="19">
    <source>
        <dbReference type="EMBL" id="MBD3869277.1"/>
    </source>
</evidence>
<evidence type="ECO:0000256" key="1">
    <source>
        <dbReference type="ARBA" id="ARBA00004496"/>
    </source>
</evidence>
<comment type="caution">
    <text evidence="19">The sequence shown here is derived from an EMBL/GenBank/DDBJ whole genome shotgun (WGS) entry which is preliminary data.</text>
</comment>
<evidence type="ECO:0000256" key="11">
    <source>
        <dbReference type="ARBA" id="ARBA00022842"/>
    </source>
</evidence>
<evidence type="ECO:0000256" key="4">
    <source>
        <dbReference type="ARBA" id="ARBA00022457"/>
    </source>
</evidence>
<dbReference type="Pfam" id="PF11798">
    <property type="entry name" value="IMS_HHH"/>
    <property type="match status" value="1"/>
</dbReference>
<dbReference type="InterPro" id="IPR036775">
    <property type="entry name" value="DNA_pol_Y-fam_lit_finger_sf"/>
</dbReference>
<name>A0A8J6XVF3_9BACT</name>
<comment type="subcellular location">
    <subcellularLocation>
        <location evidence="1 16">Cytoplasm</location>
    </subcellularLocation>
</comment>
<evidence type="ECO:0000256" key="16">
    <source>
        <dbReference type="HAMAP-Rule" id="MF_01113"/>
    </source>
</evidence>
<keyword evidence="7 16" id="KW-0548">Nucleotidyltransferase</keyword>
<comment type="subunit">
    <text evidence="3 16">Monomer.</text>
</comment>
<comment type="cofactor">
    <cofactor evidence="16">
        <name>Mg(2+)</name>
        <dbReference type="ChEBI" id="CHEBI:18420"/>
    </cofactor>
    <text evidence="16">Binds 2 magnesium ions per subunit.</text>
</comment>
<dbReference type="SUPFAM" id="SSF56672">
    <property type="entry name" value="DNA/RNA polymerases"/>
    <property type="match status" value="1"/>
</dbReference>
<keyword evidence="14 16" id="KW-0234">DNA repair</keyword>
<dbReference type="InterPro" id="IPR024728">
    <property type="entry name" value="PolY_HhH_motif"/>
</dbReference>
<keyword evidence="11 16" id="KW-0460">Magnesium</keyword>
<dbReference type="Gene3D" id="1.10.150.20">
    <property type="entry name" value="5' to 3' exonuclease, C-terminal subdomain"/>
    <property type="match status" value="1"/>
</dbReference>
<dbReference type="NCBIfam" id="NF002751">
    <property type="entry name" value="PRK02794.1"/>
    <property type="match status" value="1"/>
</dbReference>
<dbReference type="GO" id="GO:0000287">
    <property type="term" value="F:magnesium ion binding"/>
    <property type="evidence" value="ECO:0007669"/>
    <property type="project" value="UniProtKB-UniRule"/>
</dbReference>
<gene>
    <name evidence="16" type="primary">dinB</name>
    <name evidence="19" type="ORF">IFK94_14245</name>
</gene>
<keyword evidence="6 16" id="KW-0808">Transferase</keyword>
<dbReference type="InterPro" id="IPR001126">
    <property type="entry name" value="UmuC"/>
</dbReference>
<evidence type="ECO:0000256" key="5">
    <source>
        <dbReference type="ARBA" id="ARBA00022490"/>
    </source>
</evidence>
<proteinExistence type="inferred from homology"/>
<evidence type="ECO:0000256" key="3">
    <source>
        <dbReference type="ARBA" id="ARBA00011245"/>
    </source>
</evidence>
<evidence type="ECO:0000256" key="13">
    <source>
        <dbReference type="ARBA" id="ARBA00023125"/>
    </source>
</evidence>
<dbReference type="FunFam" id="3.30.1490.100:FF:000004">
    <property type="entry name" value="DNA polymerase IV"/>
    <property type="match status" value="1"/>
</dbReference>
<evidence type="ECO:0000256" key="6">
    <source>
        <dbReference type="ARBA" id="ARBA00022679"/>
    </source>
</evidence>
<comment type="function">
    <text evidence="16">Poorly processive, error-prone DNA polymerase involved in untargeted mutagenesis. Copies undamaged DNA at stalled replication forks, which arise in vivo from mismatched or misaligned primer ends. These misaligned primers can be extended by PolIV. Exhibits no 3'-5' exonuclease (proofreading) activity. May be involved in translesional synthesis, in conjunction with the beta clamp from PolIII.</text>
</comment>
<keyword evidence="13 16" id="KW-0238">DNA-binding</keyword>
<evidence type="ECO:0000256" key="2">
    <source>
        <dbReference type="ARBA" id="ARBA00010945"/>
    </source>
</evidence>
<keyword evidence="10 16" id="KW-0227">DNA damage</keyword>
<dbReference type="GO" id="GO:0042276">
    <property type="term" value="P:error-prone translesion synthesis"/>
    <property type="evidence" value="ECO:0007669"/>
    <property type="project" value="TreeGrafter"/>
</dbReference>
<feature type="active site" evidence="16">
    <location>
        <position position="110"/>
    </location>
</feature>
<protein>
    <recommendedName>
        <fullName evidence="16">DNA polymerase IV</fullName>
        <shortName evidence="16">Pol IV</shortName>
        <ecNumber evidence="16">2.7.7.7</ecNumber>
    </recommendedName>
</protein>
<dbReference type="HAMAP" id="MF_01113">
    <property type="entry name" value="DNApol_IV"/>
    <property type="match status" value="1"/>
</dbReference>
<comment type="similarity">
    <text evidence="2 16">Belongs to the DNA polymerase type-Y family.</text>
</comment>
<dbReference type="InterPro" id="IPR022880">
    <property type="entry name" value="DNApol_IV"/>
</dbReference>
<dbReference type="PANTHER" id="PTHR11076">
    <property type="entry name" value="DNA REPAIR POLYMERASE UMUC / TRANSFERASE FAMILY MEMBER"/>
    <property type="match status" value="1"/>
</dbReference>
<feature type="domain" description="UmuC" evidence="18">
    <location>
        <begin position="11"/>
        <end position="191"/>
    </location>
</feature>
<sequence>MMASQHQPRVILHLDMDAFFAAVEVRDNPDLAGKPVIIGHPGPRGVVATCSYEARKFGVRSAMPSTTAQRLCPDGIWVRGRMDRYSEVSRKIRERMRECTPLVEPLSIDEAFLDLTGIVKDLEGGAGIGRRLKEMIVRDHDLTSSVGISPNKFLAKIASDLEKPDGLVLFPLEAVKTRLWPMPVERLWGVGPKTGERLLAGGVHRIEHLAARPESAIASLVGMRAARHLQALARGEDDRPVVPSREAKSISSERTYETDLTDPDDIDRAFLARSEHVARELRKDHLDARTVHIKIRTGDFTTWTRATTLAEPTCLAEVIVKAAREMYLARIDLHGKGIRLLGVGTSHLAPAGSGQPSLFPDPLEERARKLARATDEVRDRMGEKSVTRARLLKKK</sequence>
<dbReference type="GO" id="GO:0009432">
    <property type="term" value="P:SOS response"/>
    <property type="evidence" value="ECO:0007669"/>
    <property type="project" value="TreeGrafter"/>
</dbReference>
<dbReference type="GO" id="GO:0006261">
    <property type="term" value="P:DNA-templated DNA replication"/>
    <property type="evidence" value="ECO:0007669"/>
    <property type="project" value="UniProtKB-UniRule"/>
</dbReference>
<dbReference type="Pfam" id="PF11799">
    <property type="entry name" value="IMS_C"/>
    <property type="match status" value="1"/>
</dbReference>
<feature type="compositionally biased region" description="Basic and acidic residues" evidence="17">
    <location>
        <begin position="372"/>
        <end position="386"/>
    </location>
</feature>
<dbReference type="GO" id="GO:0006281">
    <property type="term" value="P:DNA repair"/>
    <property type="evidence" value="ECO:0007669"/>
    <property type="project" value="UniProtKB-UniRule"/>
</dbReference>
<dbReference type="GO" id="GO:0003887">
    <property type="term" value="F:DNA-directed DNA polymerase activity"/>
    <property type="evidence" value="ECO:0007669"/>
    <property type="project" value="UniProtKB-UniRule"/>
</dbReference>
<dbReference type="Proteomes" id="UP000648239">
    <property type="component" value="Unassembled WGS sequence"/>
</dbReference>
<feature type="binding site" evidence="16">
    <location>
        <position position="109"/>
    </location>
    <ligand>
        <name>Mg(2+)</name>
        <dbReference type="ChEBI" id="CHEBI:18420"/>
    </ligand>
</feature>
<dbReference type="Gene3D" id="3.40.1170.60">
    <property type="match status" value="1"/>
</dbReference>
<keyword evidence="8 16" id="KW-0235">DNA replication</keyword>
<feature type="region of interest" description="Disordered" evidence="17">
    <location>
        <begin position="234"/>
        <end position="258"/>
    </location>
</feature>
<keyword evidence="5 16" id="KW-0963">Cytoplasm</keyword>
<dbReference type="InterPro" id="IPR043128">
    <property type="entry name" value="Rev_trsase/Diguanyl_cyclase"/>
</dbReference>
<feature type="region of interest" description="Disordered" evidence="17">
    <location>
        <begin position="372"/>
        <end position="395"/>
    </location>
</feature>
<dbReference type="GO" id="GO:0005829">
    <property type="term" value="C:cytosol"/>
    <property type="evidence" value="ECO:0007669"/>
    <property type="project" value="TreeGrafter"/>
</dbReference>
<organism evidence="19 20">
    <name type="scientific">Candidatus Polarisedimenticola svalbardensis</name>
    <dbReference type="NCBI Taxonomy" id="2886004"/>
    <lineage>
        <taxon>Bacteria</taxon>
        <taxon>Pseudomonadati</taxon>
        <taxon>Acidobacteriota</taxon>
        <taxon>Candidatus Polarisedimenticolia</taxon>
        <taxon>Candidatus Polarisedimenticolales</taxon>
        <taxon>Candidatus Polarisedimenticolaceae</taxon>
        <taxon>Candidatus Polarisedimenticola</taxon>
    </lineage>
</organism>
<dbReference type="NCBIfam" id="NF002882">
    <property type="entry name" value="PRK03348.1"/>
    <property type="match status" value="1"/>
</dbReference>
<evidence type="ECO:0000259" key="18">
    <source>
        <dbReference type="PROSITE" id="PS50173"/>
    </source>
</evidence>
<dbReference type="Pfam" id="PF00817">
    <property type="entry name" value="IMS"/>
    <property type="match status" value="1"/>
</dbReference>
<dbReference type="InterPro" id="IPR050116">
    <property type="entry name" value="DNA_polymerase-Y"/>
</dbReference>
<feature type="compositionally biased region" description="Basic and acidic residues" evidence="17">
    <location>
        <begin position="234"/>
        <end position="248"/>
    </location>
</feature>
<feature type="binding site" evidence="16">
    <location>
        <position position="15"/>
    </location>
    <ligand>
        <name>Mg(2+)</name>
        <dbReference type="ChEBI" id="CHEBI:18420"/>
    </ligand>
</feature>
<evidence type="ECO:0000256" key="8">
    <source>
        <dbReference type="ARBA" id="ARBA00022705"/>
    </source>
</evidence>
<dbReference type="AlphaFoldDB" id="A0A8J6XVF3"/>
<reference evidence="19 20" key="1">
    <citation type="submission" date="2020-08" db="EMBL/GenBank/DDBJ databases">
        <title>Acidobacteriota in marine sediments use diverse sulfur dissimilation pathways.</title>
        <authorList>
            <person name="Wasmund K."/>
        </authorList>
    </citation>
    <scope>NUCLEOTIDE SEQUENCE [LARGE SCALE GENOMIC DNA]</scope>
    <source>
        <strain evidence="19">MAG AM4</strain>
    </source>
</reference>
<keyword evidence="4 16" id="KW-0515">Mutator protein</keyword>
<evidence type="ECO:0000256" key="12">
    <source>
        <dbReference type="ARBA" id="ARBA00022932"/>
    </source>
</evidence>
<dbReference type="Gene3D" id="3.30.1490.100">
    <property type="entry name" value="DNA polymerase, Y-family, little finger domain"/>
    <property type="match status" value="1"/>
</dbReference>
<evidence type="ECO:0000313" key="20">
    <source>
        <dbReference type="Proteomes" id="UP000648239"/>
    </source>
</evidence>
<accession>A0A8J6XVF3</accession>
<dbReference type="CDD" id="cd03586">
    <property type="entry name" value="PolY_Pol_IV_kappa"/>
    <property type="match status" value="1"/>
</dbReference>
<keyword evidence="9 16" id="KW-0479">Metal-binding</keyword>
<dbReference type="FunFam" id="3.40.1170.60:FF:000001">
    <property type="entry name" value="DNA polymerase IV"/>
    <property type="match status" value="1"/>
</dbReference>
<dbReference type="InterPro" id="IPR043502">
    <property type="entry name" value="DNA/RNA_pol_sf"/>
</dbReference>
<evidence type="ECO:0000256" key="14">
    <source>
        <dbReference type="ARBA" id="ARBA00023204"/>
    </source>
</evidence>
<evidence type="ECO:0000256" key="17">
    <source>
        <dbReference type="SAM" id="MobiDB-lite"/>
    </source>
</evidence>
<feature type="site" description="Substrate discrimination" evidence="16">
    <location>
        <position position="20"/>
    </location>
</feature>
<evidence type="ECO:0000256" key="7">
    <source>
        <dbReference type="ARBA" id="ARBA00022695"/>
    </source>
</evidence>
<dbReference type="SUPFAM" id="SSF100879">
    <property type="entry name" value="Lesion bypass DNA polymerase (Y-family), little finger domain"/>
    <property type="match status" value="1"/>
</dbReference>
<keyword evidence="12 16" id="KW-0239">DNA-directed DNA polymerase</keyword>
<dbReference type="Gene3D" id="3.30.70.270">
    <property type="match status" value="1"/>
</dbReference>
<dbReference type="EC" id="2.7.7.7" evidence="16"/>
<dbReference type="PROSITE" id="PS50173">
    <property type="entry name" value="UMUC"/>
    <property type="match status" value="1"/>
</dbReference>